<gene>
    <name evidence="1" type="ORF">SAMN05216272_106319</name>
</gene>
<sequence length="365" mass="40318">MNPADYFAQSYQQARTLFLDAARRAGLAVHNHAHPLAGRDGEPLALDVARQGSADAKALLIVSSACHGVEGFCGSGVQNALLADADFQRRAREAGVAVLYLHALNPWGFSWWRRWTHENVDLNRNFQDFSYPSTLPLNPGYQALADDLVPATWPAPEADARLYAYLAEHGPAAMQQAVSSGQYSHPDGLFFGGHSATWSNRTLRTVLREEARRCTRLGWIDLHTALGPCGHGERICHARADDRAGLERARAWWGPEVTSLYDGGAVSPLLAGMMWHLAYDECPQAEYTGIALEYGTVPGEEVLMALRADQWLYRHPGADDDTRRAIKRRLRDAFYVDTDAWKARILEQALDAARQAIDGLSGTPN</sequence>
<evidence type="ECO:0008006" key="3">
    <source>
        <dbReference type="Google" id="ProtNLM"/>
    </source>
</evidence>
<dbReference type="EMBL" id="FNDS01000006">
    <property type="protein sequence ID" value="SDI19529.1"/>
    <property type="molecule type" value="Genomic_DNA"/>
</dbReference>
<organism evidence="1 2">
    <name type="scientific">Pseudomonas panipatensis</name>
    <dbReference type="NCBI Taxonomy" id="428992"/>
    <lineage>
        <taxon>Bacteria</taxon>
        <taxon>Pseudomonadati</taxon>
        <taxon>Pseudomonadota</taxon>
        <taxon>Gammaproteobacteria</taxon>
        <taxon>Pseudomonadales</taxon>
        <taxon>Pseudomonadaceae</taxon>
        <taxon>Pseudomonas</taxon>
    </lineage>
</organism>
<proteinExistence type="predicted"/>
<evidence type="ECO:0000313" key="1">
    <source>
        <dbReference type="EMBL" id="SDI19529.1"/>
    </source>
</evidence>
<dbReference type="Gene3D" id="3.40.630.10">
    <property type="entry name" value="Zn peptidases"/>
    <property type="match status" value="1"/>
</dbReference>
<dbReference type="SUPFAM" id="SSF53187">
    <property type="entry name" value="Zn-dependent exopeptidases"/>
    <property type="match status" value="1"/>
</dbReference>
<reference evidence="2" key="1">
    <citation type="submission" date="2016-10" db="EMBL/GenBank/DDBJ databases">
        <authorList>
            <person name="Varghese N."/>
            <person name="Submissions S."/>
        </authorList>
    </citation>
    <scope>NUCLEOTIDE SEQUENCE [LARGE SCALE GENOMIC DNA]</scope>
    <source>
        <strain evidence="2">CCM 7469</strain>
    </source>
</reference>
<dbReference type="Pfam" id="PF10994">
    <property type="entry name" value="DUF2817"/>
    <property type="match status" value="1"/>
</dbReference>
<dbReference type="STRING" id="428992.SAMN05216272_106319"/>
<evidence type="ECO:0000313" key="2">
    <source>
        <dbReference type="Proteomes" id="UP000199636"/>
    </source>
</evidence>
<dbReference type="CDD" id="cd06233">
    <property type="entry name" value="M14-like"/>
    <property type="match status" value="1"/>
</dbReference>
<dbReference type="OrthoDB" id="4014363at2"/>
<keyword evidence="2" id="KW-1185">Reference proteome</keyword>
<accession>A0A1G8IKM3</accession>
<name>A0A1G8IKM3_9PSED</name>
<dbReference type="InterPro" id="IPR021259">
    <property type="entry name" value="DUF2817"/>
</dbReference>
<dbReference type="AlphaFoldDB" id="A0A1G8IKM3"/>
<dbReference type="Proteomes" id="UP000199636">
    <property type="component" value="Unassembled WGS sequence"/>
</dbReference>
<protein>
    <recommendedName>
        <fullName evidence="3">DUF2817 domain-containing protein</fullName>
    </recommendedName>
</protein>
<dbReference type="RefSeq" id="WP_090263958.1">
    <property type="nucleotide sequence ID" value="NZ_FNDS01000006.1"/>
</dbReference>